<accession>A0ABZ0UE37</accession>
<sequence>MKYMVKLKNISKKGAIIECEIYPEDGETPGHVSVNSMTEELVSYHLPPGYEWCKGHVMHARNALVGISKEKEIPNDKLVMWH</sequence>
<name>A0ABZ0UE37_9FIRM</name>
<gene>
    <name evidence="1" type="ORF">BLCOC_38100</name>
</gene>
<protein>
    <recommendedName>
        <fullName evidence="3">PilZ domain-containing protein</fullName>
    </recommendedName>
</protein>
<dbReference type="Proteomes" id="UP001325248">
    <property type="component" value="Chromosome"/>
</dbReference>
<organism evidence="1 2">
    <name type="scientific">Blautia producta</name>
    <dbReference type="NCBI Taxonomy" id="33035"/>
    <lineage>
        <taxon>Bacteria</taxon>
        <taxon>Bacillati</taxon>
        <taxon>Bacillota</taxon>
        <taxon>Clostridia</taxon>
        <taxon>Lachnospirales</taxon>
        <taxon>Lachnospiraceae</taxon>
        <taxon>Blautia</taxon>
    </lineage>
</organism>
<reference evidence="1" key="1">
    <citation type="submission" date="2023-10" db="EMBL/GenBank/DDBJ databases">
        <title>Genome sequence of Blautia coccoides DSM 935.</title>
        <authorList>
            <person name="Boeer T."/>
            <person name="Bengelsdorf F.R."/>
            <person name="Daniel R."/>
            <person name="Poehlein A."/>
        </authorList>
    </citation>
    <scope>NUCLEOTIDE SEQUENCE [LARGE SCALE GENOMIC DNA]</scope>
    <source>
        <strain evidence="1">DSM 935</strain>
    </source>
</reference>
<evidence type="ECO:0008006" key="3">
    <source>
        <dbReference type="Google" id="ProtNLM"/>
    </source>
</evidence>
<evidence type="ECO:0000313" key="1">
    <source>
        <dbReference type="EMBL" id="WPX75448.1"/>
    </source>
</evidence>
<proteinExistence type="predicted"/>
<keyword evidence="2" id="KW-1185">Reference proteome</keyword>
<dbReference type="EMBL" id="CP136422">
    <property type="protein sequence ID" value="WPX75448.1"/>
    <property type="molecule type" value="Genomic_DNA"/>
</dbReference>
<evidence type="ECO:0000313" key="2">
    <source>
        <dbReference type="Proteomes" id="UP001325248"/>
    </source>
</evidence>